<reference evidence="5 6" key="1">
    <citation type="submission" date="2018-11" db="EMBL/GenBank/DDBJ databases">
        <title>Draft genome of Simplicispira Flexivirga sp. BO-16.</title>
        <authorList>
            <person name="Im W.T."/>
        </authorList>
    </citation>
    <scope>NUCLEOTIDE SEQUENCE [LARGE SCALE GENOMIC DNA]</scope>
    <source>
        <strain evidence="5 6">BO-16</strain>
    </source>
</reference>
<keyword evidence="2 5" id="KW-0489">Methyltransferase</keyword>
<dbReference type="SUPFAM" id="SSF53335">
    <property type="entry name" value="S-adenosyl-L-methionine-dependent methyltransferases"/>
    <property type="match status" value="1"/>
</dbReference>
<evidence type="ECO:0000313" key="6">
    <source>
        <dbReference type="Proteomes" id="UP000271678"/>
    </source>
</evidence>
<dbReference type="GO" id="GO:0008757">
    <property type="term" value="F:S-adenosylmethionine-dependent methyltransferase activity"/>
    <property type="evidence" value="ECO:0007669"/>
    <property type="project" value="InterPro"/>
</dbReference>
<evidence type="ECO:0000259" key="4">
    <source>
        <dbReference type="Pfam" id="PF08241"/>
    </source>
</evidence>
<dbReference type="Pfam" id="PF08241">
    <property type="entry name" value="Methyltransf_11"/>
    <property type="match status" value="1"/>
</dbReference>
<comment type="similarity">
    <text evidence="1">Belongs to the methyltransferase superfamily.</text>
</comment>
<comment type="caution">
    <text evidence="5">The sequence shown here is derived from an EMBL/GenBank/DDBJ whole genome shotgun (WGS) entry which is preliminary data.</text>
</comment>
<dbReference type="Proteomes" id="UP000271678">
    <property type="component" value="Unassembled WGS sequence"/>
</dbReference>
<proteinExistence type="inferred from homology"/>
<evidence type="ECO:0000256" key="1">
    <source>
        <dbReference type="ARBA" id="ARBA00008361"/>
    </source>
</evidence>
<dbReference type="AlphaFoldDB" id="A0A3M9MKP7"/>
<evidence type="ECO:0000256" key="2">
    <source>
        <dbReference type="ARBA" id="ARBA00022603"/>
    </source>
</evidence>
<dbReference type="EMBL" id="RJJQ01000001">
    <property type="protein sequence ID" value="RNI25463.1"/>
    <property type="molecule type" value="Genomic_DNA"/>
</dbReference>
<keyword evidence="3 5" id="KW-0808">Transferase</keyword>
<keyword evidence="6" id="KW-1185">Reference proteome</keyword>
<dbReference type="PANTHER" id="PTHR44942:SF4">
    <property type="entry name" value="METHYLTRANSFERASE TYPE 11 DOMAIN-CONTAINING PROTEIN"/>
    <property type="match status" value="1"/>
</dbReference>
<organism evidence="5 6">
    <name type="scientific">Flexivirga caeni</name>
    <dbReference type="NCBI Taxonomy" id="2294115"/>
    <lineage>
        <taxon>Bacteria</taxon>
        <taxon>Bacillati</taxon>
        <taxon>Actinomycetota</taxon>
        <taxon>Actinomycetes</taxon>
        <taxon>Micrococcales</taxon>
        <taxon>Dermacoccaceae</taxon>
        <taxon>Flexivirga</taxon>
    </lineage>
</organism>
<sequence>MGEGCLMATDVMPGHWYKNYERGRPGYPNAVLDLVDLAPTAAVLDVAAGTGKFTQLLAARFRRVVAVEPDHEMRHMLTVACPEAVCLTGSADRLPVADDSVDAVFVAQAFHWFDNEATLAEFARVLHPGGVVLVAWNVATGEVTPDISPVLELLAPMWPDEFGFPLDMLRGDWSPTCWKLPYARATFSDIRTAHFANPQSVDPEGLVAFFGSMGWIANLPDTERLPLLKELQSKLTSDHYSLPWRTRIEWTQSIA</sequence>
<dbReference type="InterPro" id="IPR013216">
    <property type="entry name" value="Methyltransf_11"/>
</dbReference>
<evidence type="ECO:0000256" key="3">
    <source>
        <dbReference type="ARBA" id="ARBA00022679"/>
    </source>
</evidence>
<dbReference type="CDD" id="cd02440">
    <property type="entry name" value="AdoMet_MTases"/>
    <property type="match status" value="1"/>
</dbReference>
<evidence type="ECO:0000313" key="5">
    <source>
        <dbReference type="EMBL" id="RNI25463.1"/>
    </source>
</evidence>
<accession>A0A3M9MKP7</accession>
<dbReference type="InterPro" id="IPR051052">
    <property type="entry name" value="Diverse_substrate_MTase"/>
</dbReference>
<dbReference type="Gene3D" id="3.40.50.150">
    <property type="entry name" value="Vaccinia Virus protein VP39"/>
    <property type="match status" value="1"/>
</dbReference>
<gene>
    <name evidence="5" type="ORF">EFY87_02275</name>
</gene>
<protein>
    <submittedName>
        <fullName evidence="5">Class I SAM-dependent methyltransferase</fullName>
    </submittedName>
</protein>
<feature type="domain" description="Methyltransferase type 11" evidence="4">
    <location>
        <begin position="44"/>
        <end position="133"/>
    </location>
</feature>
<dbReference type="GO" id="GO:0032259">
    <property type="term" value="P:methylation"/>
    <property type="evidence" value="ECO:0007669"/>
    <property type="project" value="UniProtKB-KW"/>
</dbReference>
<dbReference type="InterPro" id="IPR029063">
    <property type="entry name" value="SAM-dependent_MTases_sf"/>
</dbReference>
<dbReference type="PANTHER" id="PTHR44942">
    <property type="entry name" value="METHYLTRANSF_11 DOMAIN-CONTAINING PROTEIN"/>
    <property type="match status" value="1"/>
</dbReference>
<name>A0A3M9MKP7_9MICO</name>